<feature type="repeat" description="PPR" evidence="2">
    <location>
        <begin position="741"/>
        <end position="775"/>
    </location>
</feature>
<keyword evidence="3" id="KW-1185">Reference proteome</keyword>
<dbReference type="Gene3D" id="1.25.40.10">
    <property type="entry name" value="Tetratricopeptide repeat domain"/>
    <property type="match status" value="7"/>
</dbReference>
<dbReference type="GO" id="GO:0009451">
    <property type="term" value="P:RNA modification"/>
    <property type="evidence" value="ECO:0007669"/>
    <property type="project" value="InterPro"/>
</dbReference>
<dbReference type="PROSITE" id="PS51375">
    <property type="entry name" value="PPR"/>
    <property type="match status" value="6"/>
</dbReference>
<dbReference type="Pfam" id="PF13041">
    <property type="entry name" value="PPR_2"/>
    <property type="match status" value="3"/>
</dbReference>
<feature type="repeat" description="PPR" evidence="2">
    <location>
        <begin position="640"/>
        <end position="674"/>
    </location>
</feature>
<dbReference type="Proteomes" id="UP001515500">
    <property type="component" value="Chromosome 15"/>
</dbReference>
<feature type="repeat" description="PPR" evidence="2">
    <location>
        <begin position="124"/>
        <end position="158"/>
    </location>
</feature>
<evidence type="ECO:0000313" key="3">
    <source>
        <dbReference type="Proteomes" id="UP001515500"/>
    </source>
</evidence>
<feature type="repeat" description="PPR" evidence="2">
    <location>
        <begin position="228"/>
        <end position="263"/>
    </location>
</feature>
<organism evidence="3 4">
    <name type="scientific">Dioscorea cayennensis subsp. rotundata</name>
    <name type="common">White Guinea yam</name>
    <name type="synonym">Dioscorea rotundata</name>
    <dbReference type="NCBI Taxonomy" id="55577"/>
    <lineage>
        <taxon>Eukaryota</taxon>
        <taxon>Viridiplantae</taxon>
        <taxon>Streptophyta</taxon>
        <taxon>Embryophyta</taxon>
        <taxon>Tracheophyta</taxon>
        <taxon>Spermatophyta</taxon>
        <taxon>Magnoliopsida</taxon>
        <taxon>Liliopsida</taxon>
        <taxon>Dioscoreales</taxon>
        <taxon>Dioscoreaceae</taxon>
        <taxon>Dioscorea</taxon>
    </lineage>
</organism>
<reference evidence="4" key="1">
    <citation type="submission" date="2025-08" db="UniProtKB">
        <authorList>
            <consortium name="RefSeq"/>
        </authorList>
    </citation>
    <scope>IDENTIFICATION</scope>
</reference>
<feature type="repeat" description="PPR" evidence="2">
    <location>
        <begin position="538"/>
        <end position="573"/>
    </location>
</feature>
<dbReference type="InterPro" id="IPR011990">
    <property type="entry name" value="TPR-like_helical_dom_sf"/>
</dbReference>
<feature type="repeat" description="PPR" evidence="2">
    <location>
        <begin position="301"/>
        <end position="335"/>
    </location>
</feature>
<dbReference type="FunFam" id="1.25.40.10:FF:000090">
    <property type="entry name" value="Pentatricopeptide repeat-containing protein, chloroplastic"/>
    <property type="match status" value="1"/>
</dbReference>
<protein>
    <submittedName>
        <fullName evidence="4">Pentatricopeptide repeat-containing protein At1g06140, mitochondrial-like</fullName>
    </submittedName>
</protein>
<sequence length="923" mass="103585">MLARIFRAASPCLNRFILLYRHYHSPFIAIRERFRKGDHLGTISLFIQMSRERTLNPERPLFLLLLKSSLALSSYRLGISLHAHIIKIGLKNDVFISTALVDMLCKLSCLGPARKVFDEMPERDVAAWNAMLAGYAKYGYVDQAMSLFRDMRCCGVELNALTLSVLLQVCCGGPHDGKLRLGKCIHAYVYRRVLLADIFLCNSLLVYYNHCDSVCASERLFESMGARDVVSWNAMMSGYTRNGFAWRALEAFQLLRVEEGLAPDLVSVETALQACAQIGEEAIFGGEMVHAVLFKFGFPMDVYAENCLLHMYCKCGKIETAHYLFDVMETRNIVSSNIIVHGYVQINEPKKAIAVIRQLRFVEAQISSDVLVNALQAVKLLASRLECVLCMHCLVIKMGYGCDEFVSSSLIDVYGDHGEAEFARKCLDDVVGEQKNATLCYNTMLSVYLHQDYYSQVFELLRLMCQNDCKIDSVTLVNAVSACARCLDLNLGRVMHAYILRKGFDSDVYVATSLIELYSKCGHLSFACWLFSKMSFRSIVSWNSLIHGCVENGFPRVSLKLFFFMQLQDGFMPDSTSVVGAVESIGLRGYENERNYIHNFAIQSGLASDEYVANALISMHARFCEFEKARLVFDGACKDRTVIWNTFMSEYTYHGMLDNAVSVFSLMKHENVSPDSVTILCLLRICAFLGSLSCTSVVHTFICKNGYDSDAHVETSLLDVYAKCGDLHSARLLFDKMNSKTVVSWNSMIQAYGIHGNVEEASNLFSQLQQSGILPTIVTFLILISACSHAGDAEKGWQYIDLMTQAYSLSPGREHFSSFIDLLGRRGLIKEAYEFLENLPVNPGVSAWGALFGACRAEGNLKVGLAAAKKVFDIDPLHCGYYSLLSNMFMEAGRCIDAFRIRRKVESMQVKKVQGYSMIESIY</sequence>
<name>A0AB40CJZ6_DIOCR</name>
<dbReference type="Pfam" id="PF01535">
    <property type="entry name" value="PPR"/>
    <property type="match status" value="6"/>
</dbReference>
<evidence type="ECO:0000313" key="4">
    <source>
        <dbReference type="RefSeq" id="XP_039140366.1"/>
    </source>
</evidence>
<dbReference type="FunFam" id="1.25.40.10:FF:000344">
    <property type="entry name" value="Pentatricopeptide repeat-containing protein"/>
    <property type="match status" value="1"/>
</dbReference>
<dbReference type="GO" id="GO:0003723">
    <property type="term" value="F:RNA binding"/>
    <property type="evidence" value="ECO:0007669"/>
    <property type="project" value="InterPro"/>
</dbReference>
<dbReference type="AlphaFoldDB" id="A0AB40CJZ6"/>
<dbReference type="InterPro" id="IPR046848">
    <property type="entry name" value="E_motif"/>
</dbReference>
<proteinExistence type="predicted"/>
<evidence type="ECO:0000256" key="2">
    <source>
        <dbReference type="PROSITE-ProRule" id="PRU00708"/>
    </source>
</evidence>
<dbReference type="InterPro" id="IPR002885">
    <property type="entry name" value="PPR_rpt"/>
</dbReference>
<dbReference type="NCBIfam" id="TIGR00756">
    <property type="entry name" value="PPR"/>
    <property type="match status" value="7"/>
</dbReference>
<dbReference type="RefSeq" id="XP_039140366.1">
    <property type="nucleotide sequence ID" value="XM_039284432.1"/>
</dbReference>
<dbReference type="PANTHER" id="PTHR47926">
    <property type="entry name" value="PENTATRICOPEPTIDE REPEAT-CONTAINING PROTEIN"/>
    <property type="match status" value="1"/>
</dbReference>
<gene>
    <name evidence="4" type="primary">LOC120277573</name>
</gene>
<dbReference type="Pfam" id="PF20431">
    <property type="entry name" value="E_motif"/>
    <property type="match status" value="1"/>
</dbReference>
<dbReference type="PANTHER" id="PTHR47926:SF452">
    <property type="entry name" value="PENTATRICOPEPTIDE REPEAT-CONTAINING PROTEIN"/>
    <property type="match status" value="1"/>
</dbReference>
<evidence type="ECO:0000256" key="1">
    <source>
        <dbReference type="ARBA" id="ARBA00022737"/>
    </source>
</evidence>
<dbReference type="InterPro" id="IPR046960">
    <property type="entry name" value="PPR_At4g14850-like_plant"/>
</dbReference>
<accession>A0AB40CJZ6</accession>
<dbReference type="GeneID" id="120277573"/>
<keyword evidence="1" id="KW-0677">Repeat</keyword>